<keyword evidence="1" id="KW-1185">Reference proteome</keyword>
<dbReference type="KEGG" id="lak:106156009"/>
<accession>A0A1S3HK82</accession>
<sequence length="645" mass="74209">MWHSYRGETVHEEMESRRLIVQLSVFGVLLVLAAKGIADDKSDLNRLVTEFYEWRLADNPEFATQSGDSRYDDQLENLTIADFEMRKTKCQDYLLRLGKIDRAKLGESDQLNYDVMRRFVQALVDGYEWHLYNSLNPVNFLEGPHIDLEYLVSSLPFKTKKNYENYLTRLELLPSRLSQMVALMRKAIELGRTNHRVSMDKIPGQISEGITNLSAVETFFYTPFKDALTNLSIPEDEKSQLRARGQNVIANGIQPAFANLSMFIADEYLPNTRSGYGVSSYDRGSDYYKACLKWHLTTDMTPEEVHEKGWSEIRRISAEMNKILADLKFRGSIRDFVNSLKTDPRFFYNTSDELLAEYNVITRELIPQHLPKVFKDIPVIPFEIRAMTNDGPLGQYYDPGQNNSRPGVFEVNLYNPKTKLTVEMVALSLHEVEPGHHYQASVQLTEHLPDYRKNLEYSKYYAIPFNFPFQTAYSEGWALYAEALGEEMGVYRNNYELFGRYSSEIFRACRLVADTGLHYFNWTREHAIELFENYTANSLDGIKIEVDRYITWPGQACAYKIGELKIKDLRKKASDALGSNFDLKEFHNRILKTGPVPLSILETVIDRYIRESRPTSSASTTSVGTTTIAILVLCHLFNQFAAPKG</sequence>
<dbReference type="PANTHER" id="PTHR33361:SF2">
    <property type="entry name" value="DUF885 DOMAIN-CONTAINING PROTEIN"/>
    <property type="match status" value="1"/>
</dbReference>
<dbReference type="GeneID" id="106156009"/>
<dbReference type="OrthoDB" id="5959877at2759"/>
<proteinExistence type="predicted"/>
<name>A0A1S3HK82_LINAN</name>
<reference evidence="2" key="1">
    <citation type="submission" date="2025-08" db="UniProtKB">
        <authorList>
            <consortium name="RefSeq"/>
        </authorList>
    </citation>
    <scope>IDENTIFICATION</scope>
    <source>
        <tissue evidence="2">Gonads</tissue>
    </source>
</reference>
<organism evidence="1 2">
    <name type="scientific">Lingula anatina</name>
    <name type="common">Brachiopod</name>
    <name type="synonym">Lingula unguis</name>
    <dbReference type="NCBI Taxonomy" id="7574"/>
    <lineage>
        <taxon>Eukaryota</taxon>
        <taxon>Metazoa</taxon>
        <taxon>Spiralia</taxon>
        <taxon>Lophotrochozoa</taxon>
        <taxon>Brachiopoda</taxon>
        <taxon>Linguliformea</taxon>
        <taxon>Lingulata</taxon>
        <taxon>Lingulida</taxon>
        <taxon>Linguloidea</taxon>
        <taxon>Lingulidae</taxon>
        <taxon>Lingula</taxon>
    </lineage>
</organism>
<dbReference type="PANTHER" id="PTHR33361">
    <property type="entry name" value="GLR0591 PROTEIN"/>
    <property type="match status" value="1"/>
</dbReference>
<dbReference type="AlphaFoldDB" id="A0A1S3HK82"/>
<dbReference type="Pfam" id="PF05960">
    <property type="entry name" value="DUF885"/>
    <property type="match status" value="1"/>
</dbReference>
<dbReference type="RefSeq" id="XP_013386523.1">
    <property type="nucleotide sequence ID" value="XM_013531069.1"/>
</dbReference>
<protein>
    <submittedName>
        <fullName evidence="2">Uncharacterized protein LOC106156009</fullName>
    </submittedName>
</protein>
<evidence type="ECO:0000313" key="2">
    <source>
        <dbReference type="RefSeq" id="XP_013386523.1"/>
    </source>
</evidence>
<dbReference type="InterPro" id="IPR010281">
    <property type="entry name" value="DUF885"/>
</dbReference>
<dbReference type="OMA" id="DYQWRYH"/>
<evidence type="ECO:0000313" key="1">
    <source>
        <dbReference type="Proteomes" id="UP000085678"/>
    </source>
</evidence>
<dbReference type="InParanoid" id="A0A1S3HK82"/>
<gene>
    <name evidence="2" type="primary">LOC106156009</name>
</gene>
<dbReference type="Proteomes" id="UP000085678">
    <property type="component" value="Unplaced"/>
</dbReference>